<evidence type="ECO:0000259" key="6">
    <source>
        <dbReference type="Pfam" id="PF00294"/>
    </source>
</evidence>
<dbReference type="SUPFAM" id="SSF53613">
    <property type="entry name" value="Ribokinase-like"/>
    <property type="match status" value="1"/>
</dbReference>
<gene>
    <name evidence="7" type="ORF">SAMN06265379_10722</name>
</gene>
<accession>A0A521DXV8</accession>
<dbReference type="Gene3D" id="3.40.1190.20">
    <property type="match status" value="1"/>
</dbReference>
<keyword evidence="5" id="KW-0067">ATP-binding</keyword>
<evidence type="ECO:0000256" key="1">
    <source>
        <dbReference type="ARBA" id="ARBA00010688"/>
    </source>
</evidence>
<dbReference type="AlphaFoldDB" id="A0A521DXV8"/>
<dbReference type="GO" id="GO:0005524">
    <property type="term" value="F:ATP binding"/>
    <property type="evidence" value="ECO:0007669"/>
    <property type="project" value="UniProtKB-KW"/>
</dbReference>
<dbReference type="InterPro" id="IPR011611">
    <property type="entry name" value="PfkB_dom"/>
</dbReference>
<dbReference type="OrthoDB" id="9813569at2"/>
<dbReference type="Pfam" id="PF00294">
    <property type="entry name" value="PfkB"/>
    <property type="match status" value="1"/>
</dbReference>
<dbReference type="InterPro" id="IPR050306">
    <property type="entry name" value="PfkB_Carbo_kinase"/>
</dbReference>
<reference evidence="7 8" key="1">
    <citation type="submission" date="2017-05" db="EMBL/GenBank/DDBJ databases">
        <authorList>
            <person name="Varghese N."/>
            <person name="Submissions S."/>
        </authorList>
    </citation>
    <scope>NUCLEOTIDE SEQUENCE [LARGE SCALE GENOMIC DNA]</scope>
    <source>
        <strain evidence="7 8">DSM 27040</strain>
    </source>
</reference>
<dbReference type="PANTHER" id="PTHR43085:SF1">
    <property type="entry name" value="PSEUDOURIDINE KINASE-RELATED"/>
    <property type="match status" value="1"/>
</dbReference>
<evidence type="ECO:0000256" key="5">
    <source>
        <dbReference type="ARBA" id="ARBA00022840"/>
    </source>
</evidence>
<proteinExistence type="inferred from homology"/>
<dbReference type="PANTHER" id="PTHR43085">
    <property type="entry name" value="HEXOKINASE FAMILY MEMBER"/>
    <property type="match status" value="1"/>
</dbReference>
<dbReference type="InterPro" id="IPR029056">
    <property type="entry name" value="Ribokinase-like"/>
</dbReference>
<dbReference type="PROSITE" id="PS00584">
    <property type="entry name" value="PFKB_KINASES_2"/>
    <property type="match status" value="1"/>
</dbReference>
<dbReference type="InterPro" id="IPR002173">
    <property type="entry name" value="Carboh/pur_kinase_PfkB_CS"/>
</dbReference>
<keyword evidence="4 7" id="KW-0418">Kinase</keyword>
<evidence type="ECO:0000313" key="8">
    <source>
        <dbReference type="Proteomes" id="UP000319040"/>
    </source>
</evidence>
<dbReference type="EMBL" id="FXTB01000007">
    <property type="protein sequence ID" value="SMO76553.1"/>
    <property type="molecule type" value="Genomic_DNA"/>
</dbReference>
<evidence type="ECO:0000256" key="4">
    <source>
        <dbReference type="ARBA" id="ARBA00022777"/>
    </source>
</evidence>
<sequence>MRRVFGLGETVLDIVFKNGQPIAAKAGGSVLNALISLARMGHQCHFISELGHDKAGDLILDFIKENKVDTQYVQRYKQGQTALALAFLNEHNDAGYEFYKNYPSKRLTGPLPDFNSDDILLFGSSYAIAPAIRQQIYPIIKHAQQMACLILYDPNYRKKHDENQVQYLNYLKENIAAADIIRGSNEDFDNIYAATSSDQVFETIKNKCNNLIYTASAQGAYLHSKEFKKHYPVPRIKPVSTIGAGDNFNAGIIHALLANNITKKALQNLSENKWDILMNSGIKCATEVCLSLDNYVPEEFRV</sequence>
<comment type="similarity">
    <text evidence="1">Belongs to the carbohydrate kinase PfkB family.</text>
</comment>
<evidence type="ECO:0000313" key="7">
    <source>
        <dbReference type="EMBL" id="SMO76553.1"/>
    </source>
</evidence>
<feature type="domain" description="Carbohydrate kinase PfkB" evidence="6">
    <location>
        <begin position="23"/>
        <end position="266"/>
    </location>
</feature>
<protein>
    <submittedName>
        <fullName evidence="7">Fructokinase</fullName>
    </submittedName>
</protein>
<dbReference type="RefSeq" id="WP_142533915.1">
    <property type="nucleotide sequence ID" value="NZ_FXTB01000007.1"/>
</dbReference>
<name>A0A521DXV8_SACCC</name>
<dbReference type="GO" id="GO:0016301">
    <property type="term" value="F:kinase activity"/>
    <property type="evidence" value="ECO:0007669"/>
    <property type="project" value="UniProtKB-KW"/>
</dbReference>
<evidence type="ECO:0000256" key="2">
    <source>
        <dbReference type="ARBA" id="ARBA00022679"/>
    </source>
</evidence>
<organism evidence="7 8">
    <name type="scientific">Saccharicrinis carchari</name>
    <dbReference type="NCBI Taxonomy" id="1168039"/>
    <lineage>
        <taxon>Bacteria</taxon>
        <taxon>Pseudomonadati</taxon>
        <taxon>Bacteroidota</taxon>
        <taxon>Bacteroidia</taxon>
        <taxon>Marinilabiliales</taxon>
        <taxon>Marinilabiliaceae</taxon>
        <taxon>Saccharicrinis</taxon>
    </lineage>
</organism>
<keyword evidence="8" id="KW-1185">Reference proteome</keyword>
<dbReference type="Proteomes" id="UP000319040">
    <property type="component" value="Unassembled WGS sequence"/>
</dbReference>
<keyword evidence="2" id="KW-0808">Transferase</keyword>
<evidence type="ECO:0000256" key="3">
    <source>
        <dbReference type="ARBA" id="ARBA00022741"/>
    </source>
</evidence>
<keyword evidence="3" id="KW-0547">Nucleotide-binding</keyword>